<keyword evidence="1" id="KW-0802">TPR repeat</keyword>
<dbReference type="RefSeq" id="WP_168694840.1">
    <property type="nucleotide sequence ID" value="NZ_CP051206.1"/>
</dbReference>
<evidence type="ECO:0000256" key="1">
    <source>
        <dbReference type="PROSITE-ProRule" id="PRU00339"/>
    </source>
</evidence>
<dbReference type="Gene3D" id="1.25.40.10">
    <property type="entry name" value="Tetratricopeptide repeat domain"/>
    <property type="match status" value="1"/>
</dbReference>
<dbReference type="InterPro" id="IPR036457">
    <property type="entry name" value="PPM-type-like_dom_sf"/>
</dbReference>
<reference evidence="4 5" key="2">
    <citation type="submission" date="2020-04" db="EMBL/GenBank/DDBJ databases">
        <authorList>
            <person name="Fomenkov A."/>
            <person name="Anton B.P."/>
            <person name="Roberts R.J."/>
        </authorList>
    </citation>
    <scope>NUCLEOTIDE SEQUENCE [LARGE SCALE GENOMIC DNA]</scope>
    <source>
        <strain evidence="4 5">CCAP 1403/13f</strain>
    </source>
</reference>
<dbReference type="InterPro" id="IPR001932">
    <property type="entry name" value="PPM-type_phosphatase-like_dom"/>
</dbReference>
<feature type="domain" description="PPM-type phosphatase" evidence="3">
    <location>
        <begin position="18"/>
        <end position="233"/>
    </location>
</feature>
<dbReference type="SUPFAM" id="SSF81606">
    <property type="entry name" value="PP2C-like"/>
    <property type="match status" value="1"/>
</dbReference>
<name>A0A6H2BW22_DOLFA</name>
<organism evidence="4 5">
    <name type="scientific">Dolichospermum flos-aquae CCAP 1403/13F</name>
    <dbReference type="NCBI Taxonomy" id="315271"/>
    <lineage>
        <taxon>Bacteria</taxon>
        <taxon>Bacillati</taxon>
        <taxon>Cyanobacteriota</taxon>
        <taxon>Cyanophyceae</taxon>
        <taxon>Nostocales</taxon>
        <taxon>Aphanizomenonaceae</taxon>
        <taxon>Dolichospermum</taxon>
    </lineage>
</organism>
<evidence type="ECO:0000259" key="3">
    <source>
        <dbReference type="Pfam" id="PF13672"/>
    </source>
</evidence>
<accession>A0A6H2BW22</accession>
<proteinExistence type="predicted"/>
<reference evidence="4 5" key="1">
    <citation type="submission" date="2020-04" db="EMBL/GenBank/DDBJ databases">
        <title>Genome-Wide Identification of 5-Methylcytosine Sites in Bacterial Genomes By High-Throughput Sequencing of MspJI Restriction Fragments.</title>
        <authorList>
            <person name="Wu V."/>
        </authorList>
    </citation>
    <scope>NUCLEOTIDE SEQUENCE [LARGE SCALE GENOMIC DNA]</scope>
    <source>
        <strain evidence="4 5">CCAP 1403/13f</strain>
    </source>
</reference>
<protein>
    <recommendedName>
        <fullName evidence="3">PPM-type phosphatase domain-containing protein</fullName>
    </recommendedName>
</protein>
<dbReference type="InterPro" id="IPR019734">
    <property type="entry name" value="TPR_rpt"/>
</dbReference>
<gene>
    <name evidence="4" type="ORF">HGD76_02285</name>
</gene>
<dbReference type="Pfam" id="PF13672">
    <property type="entry name" value="PP2C_2"/>
    <property type="match status" value="1"/>
</dbReference>
<feature type="region of interest" description="Disordered" evidence="2">
    <location>
        <begin position="323"/>
        <end position="343"/>
    </location>
</feature>
<dbReference type="KEGG" id="dfs:HGD76_02285"/>
<feature type="repeat" description="TPR" evidence="1">
    <location>
        <begin position="440"/>
        <end position="473"/>
    </location>
</feature>
<dbReference type="InterPro" id="IPR011990">
    <property type="entry name" value="TPR-like_helical_dom_sf"/>
</dbReference>
<dbReference type="SUPFAM" id="SSF48452">
    <property type="entry name" value="TPR-like"/>
    <property type="match status" value="1"/>
</dbReference>
<evidence type="ECO:0000313" key="4">
    <source>
        <dbReference type="EMBL" id="QJB43230.1"/>
    </source>
</evidence>
<dbReference type="SMART" id="SM00028">
    <property type="entry name" value="TPR"/>
    <property type="match status" value="3"/>
</dbReference>
<dbReference type="EMBL" id="CP051206">
    <property type="protein sequence ID" value="QJB43230.1"/>
    <property type="molecule type" value="Genomic_DNA"/>
</dbReference>
<dbReference type="Proteomes" id="UP000502433">
    <property type="component" value="Chromosome"/>
</dbReference>
<dbReference type="PROSITE" id="PS50005">
    <property type="entry name" value="TPR"/>
    <property type="match status" value="1"/>
</dbReference>
<evidence type="ECO:0000256" key="2">
    <source>
        <dbReference type="SAM" id="MobiDB-lite"/>
    </source>
</evidence>
<dbReference type="AlphaFoldDB" id="A0A6H2BW22"/>
<dbReference type="Gene3D" id="3.60.40.10">
    <property type="entry name" value="PPM-type phosphatase domain"/>
    <property type="match status" value="1"/>
</dbReference>
<sequence>MTSFKAVVNLEVAENKGEDANLIETYKQTKIYLMGVFDGLGGRSAGYNDETGGRIASRIASEISKKFFTHYNGQITLANAIQLQDEICQALKTAADDHNMRTTSSKLKGSLVEHKLCTTIALASIPKQETTGNSFKVDLAWMGDSRIYFLSPSKGLQQLTKDDLVTPKDAFEMLRQDPPMSQYLTADINPKWQIHFQSHTFQEQGCFLACTDGCFQYVSAPWEFERLLLKTLSNSKGTTKETNNWQGLIEQKYTEIKQDDVSLIIYPVGFQKISAIKDVYQNRLGYLQENFISDTNNYDELKNLWEKYKPDYEHYLPSIQDSPPISHVSASEDKSSTSGASTSKECKQLTETFNEQKEAKIKKLLDDANSYCANYQLSKAQELCEQALKLQPYNSAAKYLSGVIYYELAKQPCNYQQKPKYLNDAASQIEEVIEQLSEKVKAYQILGKIYYDLKDWEKAVEFYANFFDCKGSEKSIDFDYVNSRNFDLDLDFFVASLRLFQSNFNNRKSANSAIQFSRRIIDNSASLSYANKPLIYYHIASLQEIEKEFDAALNSLKKLLELDLDDSMRQKATQKYQDILNRLNNRR</sequence>
<evidence type="ECO:0000313" key="5">
    <source>
        <dbReference type="Proteomes" id="UP000502433"/>
    </source>
</evidence>